<protein>
    <submittedName>
        <fullName evidence="2">Scr1 family TA system antitoxin-like transcriptional regulator</fullName>
    </submittedName>
</protein>
<feature type="domain" description="HTH cro/C1-type" evidence="1">
    <location>
        <begin position="18"/>
        <end position="72"/>
    </location>
</feature>
<dbReference type="SUPFAM" id="SSF47413">
    <property type="entry name" value="lambda repressor-like DNA-binding domains"/>
    <property type="match status" value="1"/>
</dbReference>
<dbReference type="SMART" id="SM00530">
    <property type="entry name" value="HTH_XRE"/>
    <property type="match status" value="1"/>
</dbReference>
<dbReference type="Proteomes" id="UP001055940">
    <property type="component" value="Chromosome"/>
</dbReference>
<keyword evidence="3" id="KW-1185">Reference proteome</keyword>
<gene>
    <name evidence="2" type="ORF">NE857_14105</name>
</gene>
<dbReference type="InterPro" id="IPR010982">
    <property type="entry name" value="Lambda_DNA-bd_dom_sf"/>
</dbReference>
<dbReference type="RefSeq" id="WP_254421404.1">
    <property type="nucleotide sequence ID" value="NZ_BAAAJB010000032.1"/>
</dbReference>
<evidence type="ECO:0000313" key="2">
    <source>
        <dbReference type="EMBL" id="USY22637.1"/>
    </source>
</evidence>
<dbReference type="InterPro" id="IPR043917">
    <property type="entry name" value="DUF5753"/>
</dbReference>
<evidence type="ECO:0000313" key="3">
    <source>
        <dbReference type="Proteomes" id="UP001055940"/>
    </source>
</evidence>
<dbReference type="InterPro" id="IPR001387">
    <property type="entry name" value="Cro/C1-type_HTH"/>
</dbReference>
<name>A0ABY5DE74_9ACTN</name>
<dbReference type="EMBL" id="CP099837">
    <property type="protein sequence ID" value="USY22637.1"/>
    <property type="molecule type" value="Genomic_DNA"/>
</dbReference>
<dbReference type="PROSITE" id="PS50943">
    <property type="entry name" value="HTH_CROC1"/>
    <property type="match status" value="1"/>
</dbReference>
<organism evidence="2 3">
    <name type="scientific">Nocardiopsis exhalans</name>
    <dbReference type="NCBI Taxonomy" id="163604"/>
    <lineage>
        <taxon>Bacteria</taxon>
        <taxon>Bacillati</taxon>
        <taxon>Actinomycetota</taxon>
        <taxon>Actinomycetes</taxon>
        <taxon>Streptosporangiales</taxon>
        <taxon>Nocardiopsidaceae</taxon>
        <taxon>Nocardiopsis</taxon>
    </lineage>
</organism>
<sequence length="272" mass="30224">MDKHSDEVATRIRFGLLLKRIRDQGGLTQQELAAASLVAQSTISDLELAKKKTRRSIVVRLDKALNANGVLLGAWDTLFAGAGMTTYFREVADSEQAATKIQEYSLGLVPGLYQVESYVRAISELAEPHATPEAIDQIVGARQKRQELLEREHPPRIIVLLDEAVLLRRFRDPKVMAEQIDHLLKLSYRRRLDIQIVPIATEGHAGLGGSFKLMEVPGNGTFVYIESQQTGMSLKQPEVVASYERTFAELRSAALPVTASRSKMEEIRGSIT</sequence>
<dbReference type="Gene3D" id="1.10.260.40">
    <property type="entry name" value="lambda repressor-like DNA-binding domains"/>
    <property type="match status" value="1"/>
</dbReference>
<dbReference type="CDD" id="cd00093">
    <property type="entry name" value="HTH_XRE"/>
    <property type="match status" value="1"/>
</dbReference>
<proteinExistence type="predicted"/>
<accession>A0ABY5DE74</accession>
<dbReference type="Pfam" id="PF13560">
    <property type="entry name" value="HTH_31"/>
    <property type="match status" value="1"/>
</dbReference>
<reference evidence="2" key="1">
    <citation type="submission" date="2022-06" db="EMBL/GenBank/DDBJ databases">
        <authorList>
            <person name="Ping M."/>
        </authorList>
    </citation>
    <scope>NUCLEOTIDE SEQUENCE</scope>
    <source>
        <strain evidence="2">JCM11759T</strain>
    </source>
</reference>
<evidence type="ECO:0000259" key="1">
    <source>
        <dbReference type="PROSITE" id="PS50943"/>
    </source>
</evidence>
<dbReference type="Pfam" id="PF19054">
    <property type="entry name" value="DUF5753"/>
    <property type="match status" value="1"/>
</dbReference>